<feature type="signal peptide" evidence="1">
    <location>
        <begin position="1"/>
        <end position="27"/>
    </location>
</feature>
<keyword evidence="4" id="KW-1185">Reference proteome</keyword>
<proteinExistence type="predicted"/>
<evidence type="ECO:0000259" key="2">
    <source>
        <dbReference type="Pfam" id="PF04734"/>
    </source>
</evidence>
<feature type="chain" id="PRO_5005207914" evidence="1">
    <location>
        <begin position="28"/>
        <end position="468"/>
    </location>
</feature>
<dbReference type="PATRIC" id="fig|320787.5.peg.367"/>
<dbReference type="InterPro" id="IPR031329">
    <property type="entry name" value="NEUT/ALK_ceramidase_N"/>
</dbReference>
<organism evidence="3 4">
    <name type="scientific">Cyclobacterium amurskyense</name>
    <dbReference type="NCBI Taxonomy" id="320787"/>
    <lineage>
        <taxon>Bacteria</taxon>
        <taxon>Pseudomonadati</taxon>
        <taxon>Bacteroidota</taxon>
        <taxon>Cytophagia</taxon>
        <taxon>Cytophagales</taxon>
        <taxon>Cyclobacteriaceae</taxon>
        <taxon>Cyclobacterium</taxon>
    </lineage>
</organism>
<name>A0A0H4PAL4_9BACT</name>
<dbReference type="EMBL" id="CP012040">
    <property type="protein sequence ID" value="AKP49803.1"/>
    <property type="molecule type" value="Genomic_DNA"/>
</dbReference>
<feature type="domain" description="Neutral/alkaline non-lysosomal ceramidase N-terminal" evidence="2">
    <location>
        <begin position="35"/>
        <end position="255"/>
    </location>
</feature>
<reference evidence="3 4" key="1">
    <citation type="submission" date="2015-07" db="EMBL/GenBank/DDBJ databases">
        <authorList>
            <person name="Kim K.M."/>
        </authorList>
    </citation>
    <scope>NUCLEOTIDE SEQUENCE [LARGE SCALE GENOMIC DNA]</scope>
    <source>
        <strain evidence="3 4">KCTC 12363</strain>
    </source>
</reference>
<evidence type="ECO:0000313" key="3">
    <source>
        <dbReference type="EMBL" id="AKP49803.1"/>
    </source>
</evidence>
<dbReference type="AlphaFoldDB" id="A0A0H4PAL4"/>
<dbReference type="STRING" id="320787.CA2015_0324"/>
<dbReference type="OrthoDB" id="2579961at2"/>
<evidence type="ECO:0000256" key="1">
    <source>
        <dbReference type="SAM" id="SignalP"/>
    </source>
</evidence>
<dbReference type="Pfam" id="PF04734">
    <property type="entry name" value="Ceramidase_alk"/>
    <property type="match status" value="1"/>
</dbReference>
<dbReference type="RefSeq" id="WP_048640305.1">
    <property type="nucleotide sequence ID" value="NZ_CP012040.1"/>
</dbReference>
<evidence type="ECO:0000313" key="4">
    <source>
        <dbReference type="Proteomes" id="UP000036520"/>
    </source>
</evidence>
<dbReference type="KEGG" id="camu:CA2015_0324"/>
<sequence length="468" mass="52133">MKIIFQRSCNLIFLGLTVLLFSHQLHAQQKISSWKAGVDKVEITPEGSIWMGGYAARKKPSEGVRHSVWAKALAIEDSNGKLAVIVTTDLLAFRKFLSDNIRDQLKEKYGLSRDQIILNSSHTHTGPETDYPRYEFQLSKEEYNKIKQFSFRVEREIVELVGNAIKALEPVTLSSDNGVTRFQVNRRNNKEAQLNAQTELKGPNDYAVPVIKVEDQKGEIKAILFGYACHPTVLSDYQLSGDYAGFAQIELEKLYPGATALFFQGAGADQNPLPRRSAPLAQQYGKELAAAVERVINEDMNVLEGTLSTAYSEIDLTFAKDVPTKSELEDIISGVIPGYPDYLKEYAKIWIARLDKGEKIKDSYPYPVQAWKIGDQPLFALGGELLVGYSLELKKIFGPDIFVMGYSNDVMGYIPTKVVLAEGGYEANRSPLFTTQWAASIEDNILSEAVKLAESVGIKTVEYPLIAP</sequence>
<accession>A0A0H4PAL4</accession>
<gene>
    <name evidence="3" type="ORF">CA2015_0324</name>
</gene>
<protein>
    <submittedName>
        <fullName evidence="3">Transcription-repair coupling factor</fullName>
    </submittedName>
</protein>
<dbReference type="Proteomes" id="UP000036520">
    <property type="component" value="Chromosome"/>
</dbReference>
<keyword evidence="1" id="KW-0732">Signal</keyword>